<dbReference type="AlphaFoldDB" id="A0A166BV43"/>
<dbReference type="EMBL" id="KV425882">
    <property type="protein sequence ID" value="KZW04310.1"/>
    <property type="molecule type" value="Genomic_DNA"/>
</dbReference>
<feature type="region of interest" description="Disordered" evidence="1">
    <location>
        <begin position="224"/>
        <end position="264"/>
    </location>
</feature>
<accession>A0A166BV43</accession>
<sequence>MRTVDELQRATDLNWYIDSAAMGGDFTARNDMKAAIQDGPFRGFVIDELAGADIVVVDPVHPPYPALRSSNAFQLNHYFFRAEQRRRKLEYAGPPMLRDFQVDRSAPNRGPLWPHTRVFVDPNVYAHEPFRRERLFRALEARDYGVEIVMNQNAAKVIIVDPAVSELYRYLDGEVCVLSCDYFDAAKKSNVLGDILAITHFIVPKPSINSAEIEQSYGAAVDLKQHSAPQVSDSEDGEGSPEPWGYGPVEGDEPSPSRKRRKSE</sequence>
<proteinExistence type="predicted"/>
<evidence type="ECO:0000313" key="3">
    <source>
        <dbReference type="Proteomes" id="UP000077266"/>
    </source>
</evidence>
<gene>
    <name evidence="2" type="ORF">EXIGLDRAFT_758604</name>
</gene>
<organism evidence="2 3">
    <name type="scientific">Exidia glandulosa HHB12029</name>
    <dbReference type="NCBI Taxonomy" id="1314781"/>
    <lineage>
        <taxon>Eukaryota</taxon>
        <taxon>Fungi</taxon>
        <taxon>Dikarya</taxon>
        <taxon>Basidiomycota</taxon>
        <taxon>Agaricomycotina</taxon>
        <taxon>Agaricomycetes</taxon>
        <taxon>Auriculariales</taxon>
        <taxon>Exidiaceae</taxon>
        <taxon>Exidia</taxon>
    </lineage>
</organism>
<name>A0A166BV43_EXIGL</name>
<dbReference type="Proteomes" id="UP000077266">
    <property type="component" value="Unassembled WGS sequence"/>
</dbReference>
<evidence type="ECO:0000313" key="2">
    <source>
        <dbReference type="EMBL" id="KZW04310.1"/>
    </source>
</evidence>
<reference evidence="2 3" key="1">
    <citation type="journal article" date="2016" name="Mol. Biol. Evol.">
        <title>Comparative Genomics of Early-Diverging Mushroom-Forming Fungi Provides Insights into the Origins of Lignocellulose Decay Capabilities.</title>
        <authorList>
            <person name="Nagy L.G."/>
            <person name="Riley R."/>
            <person name="Tritt A."/>
            <person name="Adam C."/>
            <person name="Daum C."/>
            <person name="Floudas D."/>
            <person name="Sun H."/>
            <person name="Yadav J.S."/>
            <person name="Pangilinan J."/>
            <person name="Larsson K.H."/>
            <person name="Matsuura K."/>
            <person name="Barry K."/>
            <person name="Labutti K."/>
            <person name="Kuo R."/>
            <person name="Ohm R.A."/>
            <person name="Bhattacharya S.S."/>
            <person name="Shirouzu T."/>
            <person name="Yoshinaga Y."/>
            <person name="Martin F.M."/>
            <person name="Grigoriev I.V."/>
            <person name="Hibbett D.S."/>
        </authorList>
    </citation>
    <scope>NUCLEOTIDE SEQUENCE [LARGE SCALE GENOMIC DNA]</scope>
    <source>
        <strain evidence="2 3">HHB12029</strain>
    </source>
</reference>
<evidence type="ECO:0000256" key="1">
    <source>
        <dbReference type="SAM" id="MobiDB-lite"/>
    </source>
</evidence>
<protein>
    <submittedName>
        <fullName evidence="2">Uncharacterized protein</fullName>
    </submittedName>
</protein>
<dbReference type="InParanoid" id="A0A166BV43"/>
<keyword evidence="3" id="KW-1185">Reference proteome</keyword>